<sequence>MTQTDLGAHPIIFFDGECNFCNGRINWILEKDKEGIFRFASLQSPFAEEAFRQSPLGPVSLDTMVLYEDGAWYSRSTAVLRICKRLPGKWKWLSLFLYIPRPIWDLGYRWFAANRYRFFGKAESCMIPTPEVRARFLEFAGSQTQVSRSERQSI</sequence>
<dbReference type="Proteomes" id="UP001596500">
    <property type="component" value="Unassembled WGS sequence"/>
</dbReference>
<dbReference type="Pfam" id="PF04134">
    <property type="entry name" value="DCC1-like"/>
    <property type="match status" value="1"/>
</dbReference>
<name>A0ABW2RNE3_9BACL</name>
<gene>
    <name evidence="1" type="ORF">ACFQNG_15300</name>
</gene>
<proteinExistence type="predicted"/>
<dbReference type="InterPro" id="IPR007263">
    <property type="entry name" value="DCC1-like"/>
</dbReference>
<keyword evidence="2" id="KW-1185">Reference proteome</keyword>
<dbReference type="RefSeq" id="WP_379866344.1">
    <property type="nucleotide sequence ID" value="NZ_JBHTBW010000050.1"/>
</dbReference>
<dbReference type="InterPro" id="IPR052927">
    <property type="entry name" value="DCC_oxidoreductase"/>
</dbReference>
<reference evidence="2" key="1">
    <citation type="journal article" date="2019" name="Int. J. Syst. Evol. Microbiol.">
        <title>The Global Catalogue of Microorganisms (GCM) 10K type strain sequencing project: providing services to taxonomists for standard genome sequencing and annotation.</title>
        <authorList>
            <consortium name="The Broad Institute Genomics Platform"/>
            <consortium name="The Broad Institute Genome Sequencing Center for Infectious Disease"/>
            <person name="Wu L."/>
            <person name="Ma J."/>
        </authorList>
    </citation>
    <scope>NUCLEOTIDE SEQUENCE [LARGE SCALE GENOMIC DNA]</scope>
    <source>
        <strain evidence="2">CGMCC 1.12942</strain>
    </source>
</reference>
<accession>A0ABW2RNE3</accession>
<protein>
    <submittedName>
        <fullName evidence="1">Thiol-disulfide oxidoreductase DCC family protein</fullName>
    </submittedName>
</protein>
<dbReference type="EMBL" id="JBHTBW010000050">
    <property type="protein sequence ID" value="MFC7442454.1"/>
    <property type="molecule type" value="Genomic_DNA"/>
</dbReference>
<organism evidence="1 2">
    <name type="scientific">Laceyella putida</name>
    <dbReference type="NCBI Taxonomy" id="110101"/>
    <lineage>
        <taxon>Bacteria</taxon>
        <taxon>Bacillati</taxon>
        <taxon>Bacillota</taxon>
        <taxon>Bacilli</taxon>
        <taxon>Bacillales</taxon>
        <taxon>Thermoactinomycetaceae</taxon>
        <taxon>Laceyella</taxon>
    </lineage>
</organism>
<dbReference type="PANTHER" id="PTHR33639">
    <property type="entry name" value="THIOL-DISULFIDE OXIDOREDUCTASE DCC"/>
    <property type="match status" value="1"/>
</dbReference>
<evidence type="ECO:0000313" key="2">
    <source>
        <dbReference type="Proteomes" id="UP001596500"/>
    </source>
</evidence>
<dbReference type="PANTHER" id="PTHR33639:SF2">
    <property type="entry name" value="DUF393 DOMAIN-CONTAINING PROTEIN"/>
    <property type="match status" value="1"/>
</dbReference>
<evidence type="ECO:0000313" key="1">
    <source>
        <dbReference type="EMBL" id="MFC7442454.1"/>
    </source>
</evidence>
<comment type="caution">
    <text evidence="1">The sequence shown here is derived from an EMBL/GenBank/DDBJ whole genome shotgun (WGS) entry which is preliminary data.</text>
</comment>